<dbReference type="GO" id="GO:0032259">
    <property type="term" value="P:methylation"/>
    <property type="evidence" value="ECO:0007669"/>
    <property type="project" value="UniProtKB-KW"/>
</dbReference>
<dbReference type="InterPro" id="IPR012967">
    <property type="entry name" value="COMT_dimerisation"/>
</dbReference>
<dbReference type="Gene3D" id="3.40.50.150">
    <property type="entry name" value="Vaccinia Virus protein VP39"/>
    <property type="match status" value="1"/>
</dbReference>
<sequence>MSIDSSMPVMASTKEEEENFCYAMQLVTSVVLSMSMKLAVELGVFDIIAKAGGGVGLSSSQIAAQIGTENPEAPMMLDRILRLLASHSVLNCTVINTNDDDHSDRPNFHRVYSLAHVSKYFVKSDENGVSLGALMALNQDKVFLDSWFQLKGAVMEGGIPFNRVYGTHLFEYPGLDARFNQLFNTAMFDHTTIVIKKILDLYKGFEHLKQLVDVGGGLGVTLSLITSRYPDIKGINFDLPHVIKDAPSYTGVDHVGGDMFASVPSGDAIFMKWILHNWSDERCLTILKNCYSAIPDNGKVIVVEELLPVVPETSTGVKSTSQMDVLMMTHCPRGKERSEQEFLALAIAAGFRGIRYECFVCNFWVMEFFK</sequence>
<dbReference type="EC" id="2.1.1.68" evidence="6"/>
<dbReference type="PIRSF" id="PIRSF005739">
    <property type="entry name" value="O-mtase"/>
    <property type="match status" value="1"/>
</dbReference>
<evidence type="ECO:0000256" key="8">
    <source>
        <dbReference type="PIRSR" id="PIRSR005739-1"/>
    </source>
</evidence>
<dbReference type="InterPro" id="IPR036390">
    <property type="entry name" value="WH_DNA-bd_sf"/>
</dbReference>
<feature type="active site" description="Proton acceptor" evidence="8">
    <location>
        <position position="276"/>
    </location>
</feature>
<feature type="domain" description="O-methyltransferase C-terminal" evidence="9">
    <location>
        <begin position="147"/>
        <end position="352"/>
    </location>
</feature>
<evidence type="ECO:0000256" key="1">
    <source>
        <dbReference type="ARBA" id="ARBA00004928"/>
    </source>
</evidence>
<dbReference type="GO" id="GO:0046983">
    <property type="term" value="F:protein dimerization activity"/>
    <property type="evidence" value="ECO:0007669"/>
    <property type="project" value="InterPro"/>
</dbReference>
<dbReference type="Pfam" id="PF00891">
    <property type="entry name" value="Methyltransf_2"/>
    <property type="match status" value="1"/>
</dbReference>
<reference evidence="11 12" key="1">
    <citation type="journal article" date="2018" name="Nat. Genet.">
        <title>The Rosa genome provides new insights in the design of modern roses.</title>
        <authorList>
            <person name="Bendahmane M."/>
        </authorList>
    </citation>
    <scope>NUCLEOTIDE SEQUENCE [LARGE SCALE GENOMIC DNA]</scope>
    <source>
        <strain evidence="12">cv. Old Blush</strain>
    </source>
</reference>
<dbReference type="Gene3D" id="1.10.10.10">
    <property type="entry name" value="Winged helix-like DNA-binding domain superfamily/Winged helix DNA-binding domain"/>
    <property type="match status" value="1"/>
</dbReference>
<dbReference type="SUPFAM" id="SSF53335">
    <property type="entry name" value="S-adenosyl-L-methionine-dependent methyltransferases"/>
    <property type="match status" value="1"/>
</dbReference>
<dbReference type="EMBL" id="PDCK01000039">
    <property type="protein sequence ID" value="PRQ59211.1"/>
    <property type="molecule type" value="Genomic_DNA"/>
</dbReference>
<comment type="caution">
    <text evidence="11">The sequence shown here is derived from an EMBL/GenBank/DDBJ whole genome shotgun (WGS) entry which is preliminary data.</text>
</comment>
<evidence type="ECO:0000259" key="9">
    <source>
        <dbReference type="Pfam" id="PF00891"/>
    </source>
</evidence>
<dbReference type="SUPFAM" id="SSF46785">
    <property type="entry name" value="Winged helix' DNA-binding domain"/>
    <property type="match status" value="1"/>
</dbReference>
<dbReference type="PANTHER" id="PTHR11746">
    <property type="entry name" value="O-METHYLTRANSFERASE"/>
    <property type="match status" value="1"/>
</dbReference>
<keyword evidence="5" id="KW-0438">Lignin biosynthesis</keyword>
<evidence type="ECO:0000256" key="7">
    <source>
        <dbReference type="ARBA" id="ARBA00045231"/>
    </source>
</evidence>
<dbReference type="FunFam" id="1.10.10.10:FF:000357">
    <property type="entry name" value="Caffeic acid 3-O-methyltransferase"/>
    <property type="match status" value="1"/>
</dbReference>
<dbReference type="AlphaFoldDB" id="A0A2P6SKL6"/>
<keyword evidence="3 11" id="KW-0808">Transferase</keyword>
<dbReference type="PROSITE" id="PS51683">
    <property type="entry name" value="SAM_OMT_II"/>
    <property type="match status" value="1"/>
</dbReference>
<dbReference type="InterPro" id="IPR036388">
    <property type="entry name" value="WH-like_DNA-bd_sf"/>
</dbReference>
<evidence type="ECO:0000313" key="11">
    <source>
        <dbReference type="EMBL" id="PRQ59211.1"/>
    </source>
</evidence>
<comment type="pathway">
    <text evidence="1">Aromatic compound metabolism; phenylpropanoid biosynthesis.</text>
</comment>
<comment type="function">
    <text evidence="7">Catalyzes the conversion of caffeic acid to ferulic acid and of 5-hydroxyferulic acid to sinapic acid. The resulting products may subsequently be converted to the corresponding alcohols that are incorporated into lignins.</text>
</comment>
<dbReference type="InterPro" id="IPR001077">
    <property type="entry name" value="COMT_C"/>
</dbReference>
<keyword evidence="2 11" id="KW-0489">Methyltransferase</keyword>
<evidence type="ECO:0000256" key="4">
    <source>
        <dbReference type="ARBA" id="ARBA00022691"/>
    </source>
</evidence>
<evidence type="ECO:0000313" key="12">
    <source>
        <dbReference type="Proteomes" id="UP000238479"/>
    </source>
</evidence>
<dbReference type="OrthoDB" id="1606438at2759"/>
<proteinExistence type="predicted"/>
<dbReference type="STRING" id="74649.A0A2P6SKL6"/>
<feature type="domain" description="O-methyltransferase dimerisation" evidence="10">
    <location>
        <begin position="24"/>
        <end position="124"/>
    </location>
</feature>
<evidence type="ECO:0000259" key="10">
    <source>
        <dbReference type="Pfam" id="PF08100"/>
    </source>
</evidence>
<dbReference type="InterPro" id="IPR016461">
    <property type="entry name" value="COMT-like"/>
</dbReference>
<name>A0A2P6SKL6_ROSCH</name>
<evidence type="ECO:0000256" key="6">
    <source>
        <dbReference type="ARBA" id="ARBA00039011"/>
    </source>
</evidence>
<keyword evidence="12" id="KW-1185">Reference proteome</keyword>
<evidence type="ECO:0000256" key="3">
    <source>
        <dbReference type="ARBA" id="ARBA00022679"/>
    </source>
</evidence>
<dbReference type="GO" id="GO:0047763">
    <property type="term" value="F:caffeate O-methyltransferase activity"/>
    <property type="evidence" value="ECO:0007669"/>
    <property type="project" value="UniProtKB-EC"/>
</dbReference>
<dbReference type="GO" id="GO:0009809">
    <property type="term" value="P:lignin biosynthetic process"/>
    <property type="evidence" value="ECO:0007669"/>
    <property type="project" value="UniProtKB-KW"/>
</dbReference>
<dbReference type="Pfam" id="PF08100">
    <property type="entry name" value="Dimerisation"/>
    <property type="match status" value="1"/>
</dbReference>
<dbReference type="InterPro" id="IPR029063">
    <property type="entry name" value="SAM-dependent_MTases_sf"/>
</dbReference>
<protein>
    <recommendedName>
        <fullName evidence="6">caffeate O-methyltransferase</fullName>
        <ecNumber evidence="6">2.1.1.68</ecNumber>
    </recommendedName>
</protein>
<evidence type="ECO:0000256" key="5">
    <source>
        <dbReference type="ARBA" id="ARBA00022733"/>
    </source>
</evidence>
<dbReference type="Gramene" id="PRQ59211">
    <property type="protein sequence ID" value="PRQ59211"/>
    <property type="gene ID" value="RchiOBHm_Chr1g0367691"/>
</dbReference>
<dbReference type="OMA" id="EHYFDWL"/>
<gene>
    <name evidence="11" type="ORF">RchiOBHm_Chr1g0367691</name>
</gene>
<keyword evidence="4" id="KW-0949">S-adenosyl-L-methionine</keyword>
<dbReference type="Proteomes" id="UP000238479">
    <property type="component" value="Chromosome 1"/>
</dbReference>
<organism evidence="11 12">
    <name type="scientific">Rosa chinensis</name>
    <name type="common">China rose</name>
    <dbReference type="NCBI Taxonomy" id="74649"/>
    <lineage>
        <taxon>Eukaryota</taxon>
        <taxon>Viridiplantae</taxon>
        <taxon>Streptophyta</taxon>
        <taxon>Embryophyta</taxon>
        <taxon>Tracheophyta</taxon>
        <taxon>Spermatophyta</taxon>
        <taxon>Magnoliopsida</taxon>
        <taxon>eudicotyledons</taxon>
        <taxon>Gunneridae</taxon>
        <taxon>Pentapetalae</taxon>
        <taxon>rosids</taxon>
        <taxon>fabids</taxon>
        <taxon>Rosales</taxon>
        <taxon>Rosaceae</taxon>
        <taxon>Rosoideae</taxon>
        <taxon>Rosoideae incertae sedis</taxon>
        <taxon>Rosa</taxon>
    </lineage>
</organism>
<evidence type="ECO:0000256" key="2">
    <source>
        <dbReference type="ARBA" id="ARBA00022603"/>
    </source>
</evidence>
<accession>A0A2P6SKL6</accession>
<dbReference type="FunFam" id="3.40.50.150:FF:000061">
    <property type="entry name" value="Caffeic acid O-methyltransferase"/>
    <property type="match status" value="1"/>
</dbReference>